<evidence type="ECO:0008006" key="10">
    <source>
        <dbReference type="Google" id="ProtNLM"/>
    </source>
</evidence>
<keyword evidence="9" id="KW-1185">Reference proteome</keyword>
<feature type="transmembrane region" description="Helical" evidence="7">
    <location>
        <begin position="503"/>
        <end position="521"/>
    </location>
</feature>
<evidence type="ECO:0000313" key="9">
    <source>
        <dbReference type="Proteomes" id="UP001215151"/>
    </source>
</evidence>
<feature type="region of interest" description="Disordered" evidence="6">
    <location>
        <begin position="541"/>
        <end position="573"/>
    </location>
</feature>
<dbReference type="SUPFAM" id="SSF103473">
    <property type="entry name" value="MFS general substrate transporter"/>
    <property type="match status" value="1"/>
</dbReference>
<comment type="subcellular location">
    <subcellularLocation>
        <location evidence="1">Membrane</location>
        <topology evidence="1">Multi-pass membrane protein</topology>
    </subcellularLocation>
</comment>
<dbReference type="PANTHER" id="PTHR43791:SF36">
    <property type="entry name" value="TRANSPORTER, PUTATIVE (AFU_ORTHOLOGUE AFUA_6G08340)-RELATED"/>
    <property type="match status" value="1"/>
</dbReference>
<evidence type="ECO:0000256" key="1">
    <source>
        <dbReference type="ARBA" id="ARBA00004141"/>
    </source>
</evidence>
<gene>
    <name evidence="8" type="ORF">ONZ51_g2671</name>
</gene>
<dbReference type="PANTHER" id="PTHR43791">
    <property type="entry name" value="PERMEASE-RELATED"/>
    <property type="match status" value="1"/>
</dbReference>
<feature type="transmembrane region" description="Helical" evidence="7">
    <location>
        <begin position="292"/>
        <end position="312"/>
    </location>
</feature>
<proteinExistence type="predicted"/>
<keyword evidence="5 7" id="KW-0472">Membrane</keyword>
<keyword evidence="4 7" id="KW-1133">Transmembrane helix</keyword>
<evidence type="ECO:0000256" key="4">
    <source>
        <dbReference type="ARBA" id="ARBA00022989"/>
    </source>
</evidence>
<feature type="transmembrane region" description="Helical" evidence="7">
    <location>
        <begin position="200"/>
        <end position="218"/>
    </location>
</feature>
<comment type="caution">
    <text evidence="8">The sequence shown here is derived from an EMBL/GenBank/DDBJ whole genome shotgun (WGS) entry which is preliminary data.</text>
</comment>
<dbReference type="InterPro" id="IPR011701">
    <property type="entry name" value="MFS"/>
</dbReference>
<feature type="transmembrane region" description="Helical" evidence="7">
    <location>
        <begin position="361"/>
        <end position="382"/>
    </location>
</feature>
<dbReference type="AlphaFoldDB" id="A0AAD7XDR1"/>
<keyword evidence="2" id="KW-0813">Transport</keyword>
<name>A0AAD7XDR1_9APHY</name>
<dbReference type="EMBL" id="JAPEVG010000043">
    <property type="protein sequence ID" value="KAJ8489868.1"/>
    <property type="molecule type" value="Genomic_DNA"/>
</dbReference>
<dbReference type="InterPro" id="IPR036259">
    <property type="entry name" value="MFS_trans_sf"/>
</dbReference>
<feature type="transmembrane region" description="Helical" evidence="7">
    <location>
        <begin position="394"/>
        <end position="413"/>
    </location>
</feature>
<feature type="transmembrane region" description="Helical" evidence="7">
    <location>
        <begin position="224"/>
        <end position="247"/>
    </location>
</feature>
<dbReference type="Proteomes" id="UP001215151">
    <property type="component" value="Unassembled WGS sequence"/>
</dbReference>
<dbReference type="GO" id="GO:0022857">
    <property type="term" value="F:transmembrane transporter activity"/>
    <property type="evidence" value="ECO:0007669"/>
    <property type="project" value="InterPro"/>
</dbReference>
<feature type="transmembrane region" description="Helical" evidence="7">
    <location>
        <begin position="259"/>
        <end position="280"/>
    </location>
</feature>
<dbReference type="Gene3D" id="1.20.1250.20">
    <property type="entry name" value="MFS general substrate transporter like domains"/>
    <property type="match status" value="1"/>
</dbReference>
<evidence type="ECO:0000256" key="3">
    <source>
        <dbReference type="ARBA" id="ARBA00022692"/>
    </source>
</evidence>
<feature type="compositionally biased region" description="Basic and acidic residues" evidence="6">
    <location>
        <begin position="547"/>
        <end position="563"/>
    </location>
</feature>
<organism evidence="8 9">
    <name type="scientific">Trametes cubensis</name>
    <dbReference type="NCBI Taxonomy" id="1111947"/>
    <lineage>
        <taxon>Eukaryota</taxon>
        <taxon>Fungi</taxon>
        <taxon>Dikarya</taxon>
        <taxon>Basidiomycota</taxon>
        <taxon>Agaricomycotina</taxon>
        <taxon>Agaricomycetes</taxon>
        <taxon>Polyporales</taxon>
        <taxon>Polyporaceae</taxon>
        <taxon>Trametes</taxon>
    </lineage>
</organism>
<sequence length="587" mass="64320">MTALSSSIRMEPRQSEKCEGGDIVKDAALAEGTFYQSRAAGATKRRHFFSPPDAALADAVNQDADNVEYTEEEEKAVRHKIDMRVLTLVVSSYICEQLLLSPEHPSPTANLRACTIVNQFDRTNIGNAHVIKAFNENFGITDNNKWTLALSIFYVGYCILEMPANGMLILFTSPRDDERSQNADILAHVVLQRYIGANRFFFLSLSWWGIASLSFVYAKGYAGLLVLRVLLGIGEAGYYAGMIYYLSFWYKRSELAMRISLCMTGTLPGAIGGLLAFGLVRAHTSLLTGWQFLFLIEAIPTLIMAVAVLLLLPSFPFSATFLTARERAIAQARLNRDHRPQSHGGMNGWAGFKAVVNDVNAWALMIIYASFNVGVATISYFLPTLINELGFSPLSSQGLTVAPYAVGWFMVFFQAWHSDRTRDRGYHIMLSTAVSCVGYIVLAALAGRGTSGRMIGGRSWAANVFSPTSKRGVGTAFIVSISNCVSIASPQIYFDAERDYRDGHAIAAACLFASFLSAFLLRTRLAHLNRRNAERMRALAAGGARDSGSEHVEAGEKKVHEEDGVAAAGSGSGGEIWDSDPRYVFMT</sequence>
<evidence type="ECO:0000256" key="5">
    <source>
        <dbReference type="ARBA" id="ARBA00023136"/>
    </source>
</evidence>
<feature type="transmembrane region" description="Helical" evidence="7">
    <location>
        <begin position="425"/>
        <end position="446"/>
    </location>
</feature>
<evidence type="ECO:0000256" key="7">
    <source>
        <dbReference type="SAM" id="Phobius"/>
    </source>
</evidence>
<dbReference type="Pfam" id="PF07690">
    <property type="entry name" value="MFS_1"/>
    <property type="match status" value="1"/>
</dbReference>
<evidence type="ECO:0000256" key="6">
    <source>
        <dbReference type="SAM" id="MobiDB-lite"/>
    </source>
</evidence>
<accession>A0AAD7XDR1</accession>
<evidence type="ECO:0000313" key="8">
    <source>
        <dbReference type="EMBL" id="KAJ8489868.1"/>
    </source>
</evidence>
<evidence type="ECO:0000256" key="2">
    <source>
        <dbReference type="ARBA" id="ARBA00022448"/>
    </source>
</evidence>
<dbReference type="GO" id="GO:0016020">
    <property type="term" value="C:membrane"/>
    <property type="evidence" value="ECO:0007669"/>
    <property type="project" value="UniProtKB-SubCell"/>
</dbReference>
<keyword evidence="3 7" id="KW-0812">Transmembrane</keyword>
<reference evidence="8" key="1">
    <citation type="submission" date="2022-11" db="EMBL/GenBank/DDBJ databases">
        <title>Genome Sequence of Cubamyces cubensis.</title>
        <authorList>
            <person name="Buettner E."/>
        </authorList>
    </citation>
    <scope>NUCLEOTIDE SEQUENCE</scope>
    <source>
        <strain evidence="8">MPL-01</strain>
    </source>
</reference>
<protein>
    <recommendedName>
        <fullName evidence="10">MFS general substrate transporter</fullName>
    </recommendedName>
</protein>